<feature type="signal peptide" evidence="3">
    <location>
        <begin position="1"/>
        <end position="21"/>
    </location>
</feature>
<evidence type="ECO:0000256" key="3">
    <source>
        <dbReference type="SAM" id="SignalP"/>
    </source>
</evidence>
<dbReference type="GeneID" id="54297564"/>
<dbReference type="InterPro" id="IPR021109">
    <property type="entry name" value="Peptidase_aspartic_dom_sf"/>
</dbReference>
<keyword evidence="6" id="KW-1185">Reference proteome</keyword>
<evidence type="ECO:0000256" key="1">
    <source>
        <dbReference type="SAM" id="MobiDB-lite"/>
    </source>
</evidence>
<evidence type="ECO:0000256" key="2">
    <source>
        <dbReference type="SAM" id="Phobius"/>
    </source>
</evidence>
<feature type="domain" description="Peptidase A1" evidence="4">
    <location>
        <begin position="42"/>
        <end position="427"/>
    </location>
</feature>
<evidence type="ECO:0000313" key="5">
    <source>
        <dbReference type="EMBL" id="KAF2143979.1"/>
    </source>
</evidence>
<dbReference type="Proteomes" id="UP000799438">
    <property type="component" value="Unassembled WGS sequence"/>
</dbReference>
<keyword evidence="2" id="KW-0812">Transmembrane</keyword>
<name>A0A6A6BIM8_9PEZI</name>
<dbReference type="InterPro" id="IPR033121">
    <property type="entry name" value="PEPTIDASE_A1"/>
</dbReference>
<dbReference type="SUPFAM" id="SSF50630">
    <property type="entry name" value="Acid proteases"/>
    <property type="match status" value="1"/>
</dbReference>
<keyword evidence="3" id="KW-0732">Signal</keyword>
<dbReference type="EMBL" id="ML995480">
    <property type="protein sequence ID" value="KAF2143979.1"/>
    <property type="molecule type" value="Genomic_DNA"/>
</dbReference>
<feature type="transmembrane region" description="Helical" evidence="2">
    <location>
        <begin position="498"/>
        <end position="520"/>
    </location>
</feature>
<dbReference type="RefSeq" id="XP_033399691.1">
    <property type="nucleotide sequence ID" value="XM_033540068.1"/>
</dbReference>
<keyword evidence="2" id="KW-0472">Membrane</keyword>
<dbReference type="AlphaFoldDB" id="A0A6A6BIM8"/>
<protein>
    <recommendedName>
        <fullName evidence="4">Peptidase A1 domain-containing protein</fullName>
    </recommendedName>
</protein>
<sequence>MRDSLGSALIIASALLPAARAATPEPWPLWYNETVGPDGPWNAIHFSIDFPDQHVTFHPSLLETSLIINASACQASSASCPLPTPGMWEGSGAQSLSAWKNSASFEPTALTDEAGKYMTDVMGLEGNMRYIAERFVLQANEGRRYKFLDNHVSAVSDNLTVKYPGGTSYTLDVGYWSLNGMQDTFGYKSANGSQLEMNTTLADAVLQDAVASTSYSLHVGSVSQNISGSLYLGGYDRTRCIGTPIATDDNSYLYLADVELGVAEGGSAFINTSAKRTTGLLKTNGTNAASLPLSTRPDPGVPYMYLPGATCDAIAAYLPVQYDADFDLYLWDTTDAAYTKIINSPHYLSFSFHTAGKSGTTQNIDIPFALLNLTLSAPLTPSPTPYFPCRPYDPSQSDSAPSTILGRAFLQGAFLAQNFDSKYLWLAQAPGPGAIDSTDVHVIDADSTSLTAAISPVWNATWSSVLKPLAGDASGTDSAGGGDKDSASDSGLSTGAKIGIGIGVGLGAAILLLLLALFFLRRKKQQRRHTAVPTSEPSPALIDVDGPTAPPYEAQQPGSWAMQDRKVGEMAPAVGELDSSNSGAGVQELPSPGFEHGHGHGRGQAYELA</sequence>
<reference evidence="5" key="1">
    <citation type="journal article" date="2020" name="Stud. Mycol.">
        <title>101 Dothideomycetes genomes: a test case for predicting lifestyles and emergence of pathogens.</title>
        <authorList>
            <person name="Haridas S."/>
            <person name="Albert R."/>
            <person name="Binder M."/>
            <person name="Bloem J."/>
            <person name="Labutti K."/>
            <person name="Salamov A."/>
            <person name="Andreopoulos B."/>
            <person name="Baker S."/>
            <person name="Barry K."/>
            <person name="Bills G."/>
            <person name="Bluhm B."/>
            <person name="Cannon C."/>
            <person name="Castanera R."/>
            <person name="Culley D."/>
            <person name="Daum C."/>
            <person name="Ezra D."/>
            <person name="Gonzalez J."/>
            <person name="Henrissat B."/>
            <person name="Kuo A."/>
            <person name="Liang C."/>
            <person name="Lipzen A."/>
            <person name="Lutzoni F."/>
            <person name="Magnuson J."/>
            <person name="Mondo S."/>
            <person name="Nolan M."/>
            <person name="Ohm R."/>
            <person name="Pangilinan J."/>
            <person name="Park H.-J."/>
            <person name="Ramirez L."/>
            <person name="Alfaro M."/>
            <person name="Sun H."/>
            <person name="Tritt A."/>
            <person name="Yoshinaga Y."/>
            <person name="Zwiers L.-H."/>
            <person name="Turgeon B."/>
            <person name="Goodwin S."/>
            <person name="Spatafora J."/>
            <person name="Crous P."/>
            <person name="Grigoriev I."/>
        </authorList>
    </citation>
    <scope>NUCLEOTIDE SEQUENCE</scope>
    <source>
        <strain evidence="5">CBS 121167</strain>
    </source>
</reference>
<keyword evidence="2" id="KW-1133">Transmembrane helix</keyword>
<gene>
    <name evidence="5" type="ORF">K452DRAFT_285180</name>
</gene>
<proteinExistence type="predicted"/>
<dbReference type="Gene3D" id="2.40.70.10">
    <property type="entry name" value="Acid Proteases"/>
    <property type="match status" value="1"/>
</dbReference>
<organism evidence="5 6">
    <name type="scientific">Aplosporella prunicola CBS 121167</name>
    <dbReference type="NCBI Taxonomy" id="1176127"/>
    <lineage>
        <taxon>Eukaryota</taxon>
        <taxon>Fungi</taxon>
        <taxon>Dikarya</taxon>
        <taxon>Ascomycota</taxon>
        <taxon>Pezizomycotina</taxon>
        <taxon>Dothideomycetes</taxon>
        <taxon>Dothideomycetes incertae sedis</taxon>
        <taxon>Botryosphaeriales</taxon>
        <taxon>Aplosporellaceae</taxon>
        <taxon>Aplosporella</taxon>
    </lineage>
</organism>
<evidence type="ECO:0000259" key="4">
    <source>
        <dbReference type="PROSITE" id="PS51767"/>
    </source>
</evidence>
<feature type="region of interest" description="Disordered" evidence="1">
    <location>
        <begin position="527"/>
        <end position="609"/>
    </location>
</feature>
<feature type="chain" id="PRO_5025507308" description="Peptidase A1 domain-containing protein" evidence="3">
    <location>
        <begin position="22"/>
        <end position="609"/>
    </location>
</feature>
<evidence type="ECO:0000313" key="6">
    <source>
        <dbReference type="Proteomes" id="UP000799438"/>
    </source>
</evidence>
<dbReference type="OrthoDB" id="4074350at2759"/>
<accession>A0A6A6BIM8</accession>
<dbReference type="PROSITE" id="PS51767">
    <property type="entry name" value="PEPTIDASE_A1"/>
    <property type="match status" value="1"/>
</dbReference>